<gene>
    <name evidence="2" type="ORF">ACFSCX_03325</name>
</gene>
<evidence type="ECO:0000256" key="1">
    <source>
        <dbReference type="SAM" id="Phobius"/>
    </source>
</evidence>
<keyword evidence="1" id="KW-0812">Transmembrane</keyword>
<dbReference type="RefSeq" id="WP_377926685.1">
    <property type="nucleotide sequence ID" value="NZ_JBHUEM010000003.1"/>
</dbReference>
<comment type="caution">
    <text evidence="2">The sequence shown here is derived from an EMBL/GenBank/DDBJ whole genome shotgun (WGS) entry which is preliminary data.</text>
</comment>
<proteinExistence type="predicted"/>
<organism evidence="2 3">
    <name type="scientific">Bacillus salitolerans</name>
    <dbReference type="NCBI Taxonomy" id="1437434"/>
    <lineage>
        <taxon>Bacteria</taxon>
        <taxon>Bacillati</taxon>
        <taxon>Bacillota</taxon>
        <taxon>Bacilli</taxon>
        <taxon>Bacillales</taxon>
        <taxon>Bacillaceae</taxon>
        <taxon>Bacillus</taxon>
    </lineage>
</organism>
<dbReference type="Proteomes" id="UP001597214">
    <property type="component" value="Unassembled WGS sequence"/>
</dbReference>
<sequence>MVHDPFGGPPAFFNFFMVVIPILVIGGFIFIIVKGLSTWATNNASPVLVERVIVVSKRTKVYGGGETNARTAYFVTFEFIESKNRLELQVSGQESGLLIEGDIGDLTYQGTRYKGFNRIQ</sequence>
<keyword evidence="1" id="KW-0472">Membrane</keyword>
<keyword evidence="3" id="KW-1185">Reference proteome</keyword>
<name>A0ABW4LKE9_9BACI</name>
<dbReference type="Gene3D" id="2.40.50.660">
    <property type="match status" value="1"/>
</dbReference>
<keyword evidence="1" id="KW-1133">Transmembrane helix</keyword>
<feature type="transmembrane region" description="Helical" evidence="1">
    <location>
        <begin position="12"/>
        <end position="33"/>
    </location>
</feature>
<dbReference type="EMBL" id="JBHUEM010000003">
    <property type="protein sequence ID" value="MFD1735586.1"/>
    <property type="molecule type" value="Genomic_DNA"/>
</dbReference>
<protein>
    <submittedName>
        <fullName evidence="2">DUF2500 domain-containing protein</fullName>
    </submittedName>
</protein>
<dbReference type="Pfam" id="PF10694">
    <property type="entry name" value="DUF2500"/>
    <property type="match status" value="1"/>
</dbReference>
<dbReference type="InterPro" id="IPR019635">
    <property type="entry name" value="DUF2500"/>
</dbReference>
<evidence type="ECO:0000313" key="2">
    <source>
        <dbReference type="EMBL" id="MFD1735586.1"/>
    </source>
</evidence>
<evidence type="ECO:0000313" key="3">
    <source>
        <dbReference type="Proteomes" id="UP001597214"/>
    </source>
</evidence>
<reference evidence="3" key="1">
    <citation type="journal article" date="2019" name="Int. J. Syst. Evol. Microbiol.">
        <title>The Global Catalogue of Microorganisms (GCM) 10K type strain sequencing project: providing services to taxonomists for standard genome sequencing and annotation.</title>
        <authorList>
            <consortium name="The Broad Institute Genomics Platform"/>
            <consortium name="The Broad Institute Genome Sequencing Center for Infectious Disease"/>
            <person name="Wu L."/>
            <person name="Ma J."/>
        </authorList>
    </citation>
    <scope>NUCLEOTIDE SEQUENCE [LARGE SCALE GENOMIC DNA]</scope>
    <source>
        <strain evidence="3">CCUG 49339</strain>
    </source>
</reference>
<accession>A0ABW4LKE9</accession>